<dbReference type="InterPro" id="IPR008914">
    <property type="entry name" value="PEBP"/>
</dbReference>
<comment type="similarity">
    <text evidence="1">Belongs to the UPF0098 family.</text>
</comment>
<evidence type="ECO:0000256" key="1">
    <source>
        <dbReference type="ARBA" id="ARBA00007120"/>
    </source>
</evidence>
<protein>
    <submittedName>
        <fullName evidence="3">Phosphatidylethanolamine-binding protein</fullName>
    </submittedName>
</protein>
<dbReference type="OrthoDB" id="9797506at2"/>
<dbReference type="Gene3D" id="3.90.280.10">
    <property type="entry name" value="PEBP-like"/>
    <property type="match status" value="1"/>
</dbReference>
<feature type="region of interest" description="Disordered" evidence="2">
    <location>
        <begin position="102"/>
        <end position="131"/>
    </location>
</feature>
<organism evidence="3 4">
    <name type="scientific">Actinophytocola xanthii</name>
    <dbReference type="NCBI Taxonomy" id="1912961"/>
    <lineage>
        <taxon>Bacteria</taxon>
        <taxon>Bacillati</taxon>
        <taxon>Actinomycetota</taxon>
        <taxon>Actinomycetes</taxon>
        <taxon>Pseudonocardiales</taxon>
        <taxon>Pseudonocardiaceae</taxon>
    </lineage>
</organism>
<dbReference type="Proteomes" id="UP000185596">
    <property type="component" value="Unassembled WGS sequence"/>
</dbReference>
<evidence type="ECO:0000256" key="2">
    <source>
        <dbReference type="SAM" id="MobiDB-lite"/>
    </source>
</evidence>
<dbReference type="RefSeq" id="WP_075125846.1">
    <property type="nucleotide sequence ID" value="NZ_MSIE01000019.1"/>
</dbReference>
<reference evidence="3 4" key="1">
    <citation type="submission" date="2016-12" db="EMBL/GenBank/DDBJ databases">
        <title>The draft genome sequence of Actinophytocola sp. 11-183.</title>
        <authorList>
            <person name="Wang W."/>
            <person name="Yuan L."/>
        </authorList>
    </citation>
    <scope>NUCLEOTIDE SEQUENCE [LARGE SCALE GENOMIC DNA]</scope>
    <source>
        <strain evidence="3 4">11-183</strain>
    </source>
</reference>
<name>A0A1Q8CSF3_9PSEU</name>
<dbReference type="Pfam" id="PF01161">
    <property type="entry name" value="PBP"/>
    <property type="match status" value="1"/>
</dbReference>
<gene>
    <name evidence="3" type="ORF">BU204_12730</name>
</gene>
<keyword evidence="4" id="KW-1185">Reference proteome</keyword>
<dbReference type="PANTHER" id="PTHR30289">
    <property type="entry name" value="UNCHARACTERIZED PROTEIN YBCL-RELATED"/>
    <property type="match status" value="1"/>
</dbReference>
<dbReference type="InterPro" id="IPR036610">
    <property type="entry name" value="PEBP-like_sf"/>
</dbReference>
<dbReference type="EMBL" id="MSIE01000019">
    <property type="protein sequence ID" value="OLF17247.1"/>
    <property type="molecule type" value="Genomic_DNA"/>
</dbReference>
<dbReference type="AlphaFoldDB" id="A0A1Q8CSF3"/>
<accession>A0A1Q8CSF3</accession>
<comment type="caution">
    <text evidence="3">The sequence shown here is derived from an EMBL/GenBank/DDBJ whole genome shotgun (WGS) entry which is preliminary data.</text>
</comment>
<dbReference type="PANTHER" id="PTHR30289:SF1">
    <property type="entry name" value="PEBP (PHOSPHATIDYLETHANOLAMINE-BINDING PROTEIN) FAMILY PROTEIN"/>
    <property type="match status" value="1"/>
</dbReference>
<evidence type="ECO:0000313" key="4">
    <source>
        <dbReference type="Proteomes" id="UP000185596"/>
    </source>
</evidence>
<dbReference type="CDD" id="cd00865">
    <property type="entry name" value="PEBP_bact_arch"/>
    <property type="match status" value="1"/>
</dbReference>
<dbReference type="SUPFAM" id="SSF49777">
    <property type="entry name" value="PEBP-like"/>
    <property type="match status" value="1"/>
</dbReference>
<dbReference type="InterPro" id="IPR005247">
    <property type="entry name" value="YbhB_YbcL/LppC-like"/>
</dbReference>
<feature type="region of interest" description="Disordered" evidence="2">
    <location>
        <begin position="1"/>
        <end position="32"/>
    </location>
</feature>
<proteinExistence type="inferred from homology"/>
<evidence type="ECO:0000313" key="3">
    <source>
        <dbReference type="EMBL" id="OLF17247.1"/>
    </source>
</evidence>
<dbReference type="NCBIfam" id="TIGR00481">
    <property type="entry name" value="YbhB/YbcL family Raf kinase inhibitor-like protein"/>
    <property type="match status" value="1"/>
</dbReference>
<sequence>MPQPDPDRAAGPLGTRATSRDDIPTDEPAGSELIVRSAAFSDHTLIPDRYSYEGENVSPPLEWSEPPDGTAELVLLCEDRDAPTGTFVHWVVTGIRPDTTGAEEGSLPAGASAARNGFGKPGWGGPRPPVGDEPHRYFFRLHAVDQPVSVGDQPTAEQVRAALEGHTLATGTLVGTFGR</sequence>
<dbReference type="STRING" id="1912961.BU204_12730"/>